<evidence type="ECO:0000259" key="2">
    <source>
        <dbReference type="SMART" id="SM00867"/>
    </source>
</evidence>
<proteinExistence type="predicted"/>
<dbReference type="PANTHER" id="PTHR34406">
    <property type="entry name" value="PROTEIN YCEI"/>
    <property type="match status" value="1"/>
</dbReference>
<dbReference type="SUPFAM" id="SSF101874">
    <property type="entry name" value="YceI-like"/>
    <property type="match status" value="1"/>
</dbReference>
<feature type="domain" description="Lipid/polyisoprenoid-binding YceI-like" evidence="2">
    <location>
        <begin position="21"/>
        <end position="185"/>
    </location>
</feature>
<evidence type="ECO:0000256" key="1">
    <source>
        <dbReference type="SAM" id="SignalP"/>
    </source>
</evidence>
<dbReference type="Pfam" id="PF04264">
    <property type="entry name" value="YceI"/>
    <property type="match status" value="1"/>
</dbReference>
<dbReference type="RefSeq" id="WP_115133961.1">
    <property type="nucleotide sequence ID" value="NZ_UGRS01000001.1"/>
</dbReference>
<feature type="signal peptide" evidence="1">
    <location>
        <begin position="1"/>
        <end position="19"/>
    </location>
</feature>
<dbReference type="OrthoDB" id="9811006at2"/>
<dbReference type="Proteomes" id="UP000254055">
    <property type="component" value="Unassembled WGS sequence"/>
</dbReference>
<protein>
    <submittedName>
        <fullName evidence="3">Periplasmic protein</fullName>
    </submittedName>
</protein>
<dbReference type="EMBL" id="UGRS01000001">
    <property type="protein sequence ID" value="SUA36137.1"/>
    <property type="molecule type" value="Genomic_DNA"/>
</dbReference>
<keyword evidence="1" id="KW-0732">Signal</keyword>
<sequence length="187" mass="20716">MKKHLFAAAISLAVSTAGAATYTINSKHTHARLSVDHFATGEQSAGFYHLSGNMQFNPQSKTGFADIVIPVDTVRSGSEEVNDYLKSAELFHAARYPQIRFRSTRFHFEGSRLDVVSGSLTMRGKTAPVTLKATQFKCYQHVALKKEVCKGDFKTEIDRTRWGIDSLATTGMSKKVKVDIRIEAAKQ</sequence>
<evidence type="ECO:0000313" key="4">
    <source>
        <dbReference type="Proteomes" id="UP000254055"/>
    </source>
</evidence>
<organism evidence="3 4">
    <name type="scientific">Neisseria zoodegmatis</name>
    <dbReference type="NCBI Taxonomy" id="326523"/>
    <lineage>
        <taxon>Bacteria</taxon>
        <taxon>Pseudomonadati</taxon>
        <taxon>Pseudomonadota</taxon>
        <taxon>Betaproteobacteria</taxon>
        <taxon>Neisseriales</taxon>
        <taxon>Neisseriaceae</taxon>
        <taxon>Neisseria</taxon>
    </lineage>
</organism>
<name>A0A378WGW8_9NEIS</name>
<dbReference type="PANTHER" id="PTHR34406:SF2">
    <property type="entry name" value="PERIPLASMIC PROTEIN"/>
    <property type="match status" value="1"/>
</dbReference>
<evidence type="ECO:0000313" key="3">
    <source>
        <dbReference type="EMBL" id="SUA36137.1"/>
    </source>
</evidence>
<gene>
    <name evidence="3" type="primary">yceI_1</name>
    <name evidence="3" type="ORF">NCTC12229_00549</name>
</gene>
<feature type="chain" id="PRO_5016945297" evidence="1">
    <location>
        <begin position="20"/>
        <end position="187"/>
    </location>
</feature>
<dbReference type="InterPro" id="IPR036761">
    <property type="entry name" value="TTHA0802/YceI-like_sf"/>
</dbReference>
<accession>A0A378WGW8</accession>
<dbReference type="AlphaFoldDB" id="A0A378WGW8"/>
<dbReference type="Gene3D" id="2.40.128.110">
    <property type="entry name" value="Lipid/polyisoprenoid-binding, YceI-like"/>
    <property type="match status" value="1"/>
</dbReference>
<dbReference type="SMART" id="SM00867">
    <property type="entry name" value="YceI"/>
    <property type="match status" value="1"/>
</dbReference>
<reference evidence="3 4" key="1">
    <citation type="submission" date="2018-06" db="EMBL/GenBank/DDBJ databases">
        <authorList>
            <consortium name="Pathogen Informatics"/>
            <person name="Doyle S."/>
        </authorList>
    </citation>
    <scope>NUCLEOTIDE SEQUENCE [LARGE SCALE GENOMIC DNA]</scope>
    <source>
        <strain evidence="3 4">NCTC12229</strain>
    </source>
</reference>
<dbReference type="InterPro" id="IPR007372">
    <property type="entry name" value="Lipid/polyisoprenoid-bd_YceI"/>
</dbReference>